<evidence type="ECO:0000256" key="2">
    <source>
        <dbReference type="ARBA" id="ARBA00022729"/>
    </source>
</evidence>
<reference evidence="8 9" key="1">
    <citation type="submission" date="2019-05" db="EMBL/GenBank/DDBJ databases">
        <title>Flagellimonas sp. AsT0115, sp. nov., isolated from a marine red algae, Asparagopsis taxiformis.</title>
        <authorList>
            <person name="Kim J."/>
            <person name="Jeong S.E."/>
            <person name="Jeon C.O."/>
        </authorList>
    </citation>
    <scope>NUCLEOTIDE SEQUENCE [LARGE SCALE GENOMIC DNA]</scope>
    <source>
        <strain evidence="8 9">AsT0115</strain>
    </source>
</reference>
<comment type="caution">
    <text evidence="8">The sequence shown here is derived from an EMBL/GenBank/DDBJ whole genome shotgun (WGS) entry which is preliminary data.</text>
</comment>
<dbReference type="PANTHER" id="PTHR39210">
    <property type="entry name" value="HEPARIN-SULFATE LYASE"/>
    <property type="match status" value="1"/>
</dbReference>
<comment type="subcellular location">
    <subcellularLocation>
        <location evidence="1">Periplasm</location>
    </subcellularLocation>
</comment>
<dbReference type="RefSeq" id="WP_138832173.1">
    <property type="nucleotide sequence ID" value="NZ_VCNI01000001.1"/>
</dbReference>
<dbReference type="Gene3D" id="1.50.10.100">
    <property type="entry name" value="Chondroitin AC/alginate lyase"/>
    <property type="match status" value="1"/>
</dbReference>
<dbReference type="Pfam" id="PF16889">
    <property type="entry name" value="Hepar_II_III_N"/>
    <property type="match status" value="1"/>
</dbReference>
<keyword evidence="9" id="KW-1185">Reference proteome</keyword>
<dbReference type="InterPro" id="IPR008929">
    <property type="entry name" value="Chondroitin_lyas"/>
</dbReference>
<feature type="signal peptide" evidence="5">
    <location>
        <begin position="1"/>
        <end position="18"/>
    </location>
</feature>
<dbReference type="PANTHER" id="PTHR39210:SF1">
    <property type="entry name" value="HEPARIN-SULFATE LYASE"/>
    <property type="match status" value="1"/>
</dbReference>
<evidence type="ECO:0000259" key="7">
    <source>
        <dbReference type="Pfam" id="PF16889"/>
    </source>
</evidence>
<feature type="domain" description="Heparinase II/III-like C-terminal" evidence="6">
    <location>
        <begin position="404"/>
        <end position="572"/>
    </location>
</feature>
<protein>
    <submittedName>
        <fullName evidence="8">Heparinase</fullName>
    </submittedName>
</protein>
<gene>
    <name evidence="8" type="ORF">FGG15_00695</name>
</gene>
<dbReference type="Proteomes" id="UP000751614">
    <property type="component" value="Unassembled WGS sequence"/>
</dbReference>
<keyword evidence="2 5" id="KW-0732">Signal</keyword>
<keyword evidence="4" id="KW-0456">Lyase</keyword>
<evidence type="ECO:0000313" key="8">
    <source>
        <dbReference type="EMBL" id="TMU56090.1"/>
    </source>
</evidence>
<evidence type="ECO:0000313" key="9">
    <source>
        <dbReference type="Proteomes" id="UP000751614"/>
    </source>
</evidence>
<dbReference type="Pfam" id="PF07940">
    <property type="entry name" value="Hepar_II_III_C"/>
    <property type="match status" value="1"/>
</dbReference>
<evidence type="ECO:0000256" key="5">
    <source>
        <dbReference type="SAM" id="SignalP"/>
    </source>
</evidence>
<feature type="domain" description="Heparin-sulfate lyase N-terminal" evidence="7">
    <location>
        <begin position="127"/>
        <end position="343"/>
    </location>
</feature>
<evidence type="ECO:0000256" key="3">
    <source>
        <dbReference type="ARBA" id="ARBA00022764"/>
    </source>
</evidence>
<proteinExistence type="predicted"/>
<feature type="chain" id="PRO_5046918197" evidence="5">
    <location>
        <begin position="19"/>
        <end position="745"/>
    </location>
</feature>
<dbReference type="InterPro" id="IPR012480">
    <property type="entry name" value="Hepar_II_III_C"/>
</dbReference>
<accession>A0ABY2WMV3</accession>
<keyword evidence="3" id="KW-0574">Periplasm</keyword>
<evidence type="ECO:0000256" key="1">
    <source>
        <dbReference type="ARBA" id="ARBA00004418"/>
    </source>
</evidence>
<evidence type="ECO:0000259" key="6">
    <source>
        <dbReference type="Pfam" id="PF07940"/>
    </source>
</evidence>
<sequence length="745" mass="86577">MKVSIFFLCSFFSLCLCAQQIPSNNVLKTEGLQAFLKREVKDQISPNGALSEAQLAAYFREKFSERFFYNYKTFKQRLPHYNKLYQNQENHKQRAFDHLGKYPDSTQWVLPFNYLNGQKVNAYALRHLARQHKMVDIILLYFNEGRNPKYIRYFENQMESLNAALQSGAYEKIEDGNGVYEVFRSGYRILNWLWIHNMILNEPEYSDQDQLTTIATLLQHGQHLYERNDTFQSGNHQTRGMSALAMLSILFSDFKGTDLWYDRAMKRLGEHLDKEINKDGFQFERSVHYHMSDINNYFYVYQLAKQNRIQIANDWTVKLRGLFSTLVKIAYPDKSAPVLQDDTEIPWAEKNDISGVMTLGYLLFEDPEFGYFASNRVNERMYWFLSQTQVQMLENIQRKKPSYGSLAFTDTHYYIMREGWNVNDKMMVISSGLDDKKPDHQHGDMLGIQAIANGHAILPNYQVRYSLADFELFKNSKVKNVALVDNEMQGKKWTSNKGGSGFGKFGGLPNPKVIAWSTNDNFDLFIGSHDGFEDVGVDYTRQVVFIKDDFWIVKDNFSSESAHKYKQVWQGHYTHENGPNLLRATAPDASGHDILQLSKLDTVAGYGTRGKNWSVVSKKGQKNFSFLTVVYPYRGYSNRIDETKDKFTFYDWEVNMTNWKMAGENPISISKDNQFYFFGIKDLKFEDLNIQTNLETDLFIQLSGNKLQLHALGTEKSTLTIAGKNRKETKMELEPGKVLEFTRNQ</sequence>
<evidence type="ECO:0000256" key="4">
    <source>
        <dbReference type="ARBA" id="ARBA00023239"/>
    </source>
</evidence>
<name>A0ABY2WMV3_9FLAO</name>
<dbReference type="SUPFAM" id="SSF48230">
    <property type="entry name" value="Chondroitin AC/alginate lyase"/>
    <property type="match status" value="1"/>
</dbReference>
<organism evidence="8 9">
    <name type="scientific">Flagellimonas algicola</name>
    <dbReference type="NCBI Taxonomy" id="2583815"/>
    <lineage>
        <taxon>Bacteria</taxon>
        <taxon>Pseudomonadati</taxon>
        <taxon>Bacteroidota</taxon>
        <taxon>Flavobacteriia</taxon>
        <taxon>Flavobacteriales</taxon>
        <taxon>Flavobacteriaceae</taxon>
        <taxon>Flagellimonas</taxon>
    </lineage>
</organism>
<dbReference type="InterPro" id="IPR031680">
    <property type="entry name" value="Hepar_II_III_N"/>
</dbReference>
<dbReference type="Gene3D" id="2.70.98.70">
    <property type="match status" value="1"/>
</dbReference>
<dbReference type="EMBL" id="VCNI01000001">
    <property type="protein sequence ID" value="TMU56090.1"/>
    <property type="molecule type" value="Genomic_DNA"/>
</dbReference>